<accession>A0A9X3N3C7</accession>
<protein>
    <submittedName>
        <fullName evidence="1">Uncharacterized protein</fullName>
    </submittedName>
</protein>
<sequence length="148" mass="15447">MKACGSGDSKGNMNRISAFIVVVAVALVAAGCGGSDTDEFNDGVKKAQQPMDQAAKNADNADPGQMDRYAQAMDDTVARLRELDAPDEAQDEYDAFIKEIEAGADAARDTSSAARSGDKEAFAEAIAQLEQHFKAISEKAEAVGTAVG</sequence>
<keyword evidence="2" id="KW-1185">Reference proteome</keyword>
<dbReference type="RefSeq" id="WP_270045580.1">
    <property type="nucleotide sequence ID" value="NZ_JAPDOD010000063.1"/>
</dbReference>
<dbReference type="PROSITE" id="PS51257">
    <property type="entry name" value="PROKAR_LIPOPROTEIN"/>
    <property type="match status" value="1"/>
</dbReference>
<comment type="caution">
    <text evidence="1">The sequence shown here is derived from an EMBL/GenBank/DDBJ whole genome shotgun (WGS) entry which is preliminary data.</text>
</comment>
<dbReference type="EMBL" id="JAPDOD010000063">
    <property type="protein sequence ID" value="MDA0166323.1"/>
    <property type="molecule type" value="Genomic_DNA"/>
</dbReference>
<proteinExistence type="predicted"/>
<evidence type="ECO:0000313" key="1">
    <source>
        <dbReference type="EMBL" id="MDA0166323.1"/>
    </source>
</evidence>
<dbReference type="AlphaFoldDB" id="A0A9X3N3C7"/>
<reference evidence="1" key="1">
    <citation type="submission" date="2022-10" db="EMBL/GenBank/DDBJ databases">
        <title>The WGS of Solirubrobacter ginsenosidimutans DSM 21036.</title>
        <authorList>
            <person name="Jiang Z."/>
        </authorList>
    </citation>
    <scope>NUCLEOTIDE SEQUENCE</scope>
    <source>
        <strain evidence="1">DSM 21036</strain>
    </source>
</reference>
<organism evidence="1 2">
    <name type="scientific">Solirubrobacter ginsenosidimutans</name>
    <dbReference type="NCBI Taxonomy" id="490573"/>
    <lineage>
        <taxon>Bacteria</taxon>
        <taxon>Bacillati</taxon>
        <taxon>Actinomycetota</taxon>
        <taxon>Thermoleophilia</taxon>
        <taxon>Solirubrobacterales</taxon>
        <taxon>Solirubrobacteraceae</taxon>
        <taxon>Solirubrobacter</taxon>
    </lineage>
</organism>
<dbReference type="Proteomes" id="UP001149140">
    <property type="component" value="Unassembled WGS sequence"/>
</dbReference>
<gene>
    <name evidence="1" type="ORF">OM076_39020</name>
</gene>
<evidence type="ECO:0000313" key="2">
    <source>
        <dbReference type="Proteomes" id="UP001149140"/>
    </source>
</evidence>
<name>A0A9X3N3C7_9ACTN</name>